<proteinExistence type="predicted"/>
<evidence type="ECO:0000313" key="2">
    <source>
        <dbReference type="Proteomes" id="UP001164250"/>
    </source>
</evidence>
<dbReference type="Proteomes" id="UP001164250">
    <property type="component" value="Chromosome 11"/>
</dbReference>
<reference evidence="2" key="1">
    <citation type="journal article" date="2023" name="G3 (Bethesda)">
        <title>Genome assembly and association tests identify interacting loci associated with vigor, precocity, and sex in interspecific pistachio rootstocks.</title>
        <authorList>
            <person name="Palmer W."/>
            <person name="Jacygrad E."/>
            <person name="Sagayaradj S."/>
            <person name="Cavanaugh K."/>
            <person name="Han R."/>
            <person name="Bertier L."/>
            <person name="Beede B."/>
            <person name="Kafkas S."/>
            <person name="Golino D."/>
            <person name="Preece J."/>
            <person name="Michelmore R."/>
        </authorList>
    </citation>
    <scope>NUCLEOTIDE SEQUENCE [LARGE SCALE GENOMIC DNA]</scope>
</reference>
<organism evidence="1 2">
    <name type="scientific">Pistacia atlantica</name>
    <dbReference type="NCBI Taxonomy" id="434234"/>
    <lineage>
        <taxon>Eukaryota</taxon>
        <taxon>Viridiplantae</taxon>
        <taxon>Streptophyta</taxon>
        <taxon>Embryophyta</taxon>
        <taxon>Tracheophyta</taxon>
        <taxon>Spermatophyta</taxon>
        <taxon>Magnoliopsida</taxon>
        <taxon>eudicotyledons</taxon>
        <taxon>Gunneridae</taxon>
        <taxon>Pentapetalae</taxon>
        <taxon>rosids</taxon>
        <taxon>malvids</taxon>
        <taxon>Sapindales</taxon>
        <taxon>Anacardiaceae</taxon>
        <taxon>Pistacia</taxon>
    </lineage>
</organism>
<accession>A0ACC1AB55</accession>
<sequence>MIMFNSDIVSVAASRWRYCLLSKISIQMFLHFWTMCIIDGSKVFTYDDVVERVAQKLNLEDASKIRLTSQRVAQKLNLEDASKIRLTSRKCYSQQPKPQPNKYHGIDHLVDMLIHCNQTSDILYYEVLGIPLPELQCLKTGKVAIHHAIKDEVELSHPAEPGLLEVFYHKIYKKLEGPEKTPAGKKGAQEATKSRSENILENQAAALELSKRLGSPSITDLRNDSLDELIESMLSEVSIFQDKVVLYAI</sequence>
<keyword evidence="2" id="KW-1185">Reference proteome</keyword>
<protein>
    <submittedName>
        <fullName evidence="1">Uncharacterized protein</fullName>
    </submittedName>
</protein>
<evidence type="ECO:0000313" key="1">
    <source>
        <dbReference type="EMBL" id="KAJ0084769.1"/>
    </source>
</evidence>
<comment type="caution">
    <text evidence="1">The sequence shown here is derived from an EMBL/GenBank/DDBJ whole genome shotgun (WGS) entry which is preliminary data.</text>
</comment>
<dbReference type="EMBL" id="CM047907">
    <property type="protein sequence ID" value="KAJ0084769.1"/>
    <property type="molecule type" value="Genomic_DNA"/>
</dbReference>
<gene>
    <name evidence="1" type="ORF">Patl1_29613</name>
</gene>
<name>A0ACC1AB55_9ROSI</name>